<organism evidence="2">
    <name type="scientific">uncultured Friedmanniella sp</name>
    <dbReference type="NCBI Taxonomy" id="335381"/>
    <lineage>
        <taxon>Bacteria</taxon>
        <taxon>Bacillati</taxon>
        <taxon>Actinomycetota</taxon>
        <taxon>Actinomycetes</taxon>
        <taxon>Propionibacteriales</taxon>
        <taxon>Nocardioidaceae</taxon>
        <taxon>Friedmanniella</taxon>
        <taxon>environmental samples</taxon>
    </lineage>
</organism>
<dbReference type="AlphaFoldDB" id="A0A6J4K1Y2"/>
<evidence type="ECO:0000313" key="2">
    <source>
        <dbReference type="EMBL" id="CAA9293183.1"/>
    </source>
</evidence>
<name>A0A6J4K1Y2_9ACTN</name>
<feature type="region of interest" description="Disordered" evidence="1">
    <location>
        <begin position="1"/>
        <end position="140"/>
    </location>
</feature>
<dbReference type="EMBL" id="CADCTT010000054">
    <property type="protein sequence ID" value="CAA9293183.1"/>
    <property type="molecule type" value="Genomic_DNA"/>
</dbReference>
<reference evidence="2" key="1">
    <citation type="submission" date="2020-02" db="EMBL/GenBank/DDBJ databases">
        <authorList>
            <person name="Meier V. D."/>
        </authorList>
    </citation>
    <scope>NUCLEOTIDE SEQUENCE</scope>
    <source>
        <strain evidence="2">AVDCRST_MAG61</strain>
    </source>
</reference>
<feature type="non-terminal residue" evidence="2">
    <location>
        <position position="1"/>
    </location>
</feature>
<sequence length="140" mass="14358">EQTRRAGRSVAGAAERRAGRPAHRDQETAALGSGRGPLEPVRRPPGSGPDPSRHGQVRAGDHAGRSGRSDRGSPPRAEPAGPPDAGRPGLRHDVRVPGRTPTRPAAGPVRPGGDSGLPGRSGRRRRNGLAGPAAADREGV</sequence>
<feature type="compositionally biased region" description="Basic and acidic residues" evidence="1">
    <location>
        <begin position="59"/>
        <end position="73"/>
    </location>
</feature>
<evidence type="ECO:0000256" key="1">
    <source>
        <dbReference type="SAM" id="MobiDB-lite"/>
    </source>
</evidence>
<protein>
    <submittedName>
        <fullName evidence="2">Uncharacterized protein</fullName>
    </submittedName>
</protein>
<proteinExistence type="predicted"/>
<gene>
    <name evidence="2" type="ORF">AVDCRST_MAG61-349</name>
</gene>
<accession>A0A6J4K1Y2</accession>
<feature type="non-terminal residue" evidence="2">
    <location>
        <position position="140"/>
    </location>
</feature>
<feature type="compositionally biased region" description="Basic and acidic residues" evidence="1">
    <location>
        <begin position="14"/>
        <end position="27"/>
    </location>
</feature>